<dbReference type="PATRIC" id="fig|1560201.3.peg.2662"/>
<dbReference type="OrthoDB" id="5756154at2"/>
<dbReference type="Proteomes" id="UP000036851">
    <property type="component" value="Unassembled WGS sequence"/>
</dbReference>
<evidence type="ECO:0000259" key="4">
    <source>
        <dbReference type="PROSITE" id="PS50932"/>
    </source>
</evidence>
<evidence type="ECO:0000313" key="6">
    <source>
        <dbReference type="EMBL" id="KOC93395.1"/>
    </source>
</evidence>
<dbReference type="InterPro" id="IPR028082">
    <property type="entry name" value="Peripla_BP_I"/>
</dbReference>
<dbReference type="SUPFAM" id="SSF47413">
    <property type="entry name" value="lambda repressor-like DNA-binding domains"/>
    <property type="match status" value="1"/>
</dbReference>
<evidence type="ECO:0000313" key="8">
    <source>
        <dbReference type="Proteomes" id="UP000037088"/>
    </source>
</evidence>
<dbReference type="RefSeq" id="WP_052899765.1">
    <property type="nucleotide sequence ID" value="NZ_JRXE01000016.1"/>
</dbReference>
<name>A0A0L7TDG1_9GAMM</name>
<sequence>MKKLTLDRLAQMAGVGVATVDRVLNERGGVSPETARKVLQAARELGLKRVLPEEYKQPWHIEVILSGNGSFFFKQLAKDFSEIASSLGYQRVKLSRTFVAESEPEKLARHLINCTKKRDGIIVFAQDNPAVHHALEHCRDQGMPVITIVTDLPHASRLCHVGINQLQAGRTAGLLMGSMSRVAGEVIMVSGSFDYTAHRQRIEGFRQVIQQRFPHITLREVLVGQDQREKIHRLLSKNLENAASVVGIYNTGSGNTEVSEVLAGCGLLGSCTYITHELYSLTRRLLAADQLNLVLDQNARQHAQLALDILLKKLENQIEPDIYQSGKVDFKLVTAENYA</sequence>
<dbReference type="InterPro" id="IPR025997">
    <property type="entry name" value="SBP_2_dom"/>
</dbReference>
<organism evidence="6 7">
    <name type="scientific">Winslowiella iniecta</name>
    <dbReference type="NCBI Taxonomy" id="1560201"/>
    <lineage>
        <taxon>Bacteria</taxon>
        <taxon>Pseudomonadati</taxon>
        <taxon>Pseudomonadota</taxon>
        <taxon>Gammaproteobacteria</taxon>
        <taxon>Enterobacterales</taxon>
        <taxon>Erwiniaceae</taxon>
        <taxon>Winslowiella</taxon>
    </lineage>
</organism>
<evidence type="ECO:0000256" key="1">
    <source>
        <dbReference type="ARBA" id="ARBA00023015"/>
    </source>
</evidence>
<dbReference type="InterPro" id="IPR000843">
    <property type="entry name" value="HTH_LacI"/>
</dbReference>
<keyword evidence="2" id="KW-0238">DNA-binding</keyword>
<comment type="caution">
    <text evidence="6">The sequence shown here is derived from an EMBL/GenBank/DDBJ whole genome shotgun (WGS) entry which is preliminary data.</text>
</comment>
<dbReference type="CDD" id="cd01392">
    <property type="entry name" value="HTH_LacI"/>
    <property type="match status" value="1"/>
</dbReference>
<dbReference type="SUPFAM" id="SSF53822">
    <property type="entry name" value="Periplasmic binding protein-like I"/>
    <property type="match status" value="1"/>
</dbReference>
<dbReference type="InterPro" id="IPR010982">
    <property type="entry name" value="Lambda_DNA-bd_dom_sf"/>
</dbReference>
<dbReference type="STRING" id="1560201.NG42_12470"/>
<evidence type="ECO:0000256" key="2">
    <source>
        <dbReference type="ARBA" id="ARBA00023125"/>
    </source>
</evidence>
<keyword evidence="8" id="KW-1185">Reference proteome</keyword>
<evidence type="ECO:0000313" key="7">
    <source>
        <dbReference type="Proteomes" id="UP000036851"/>
    </source>
</evidence>
<dbReference type="Pfam" id="PF00356">
    <property type="entry name" value="LacI"/>
    <property type="match status" value="1"/>
</dbReference>
<feature type="domain" description="HTH lacI-type" evidence="4">
    <location>
        <begin position="4"/>
        <end position="46"/>
    </location>
</feature>
<dbReference type="GO" id="GO:0000976">
    <property type="term" value="F:transcription cis-regulatory region binding"/>
    <property type="evidence" value="ECO:0007669"/>
    <property type="project" value="TreeGrafter"/>
</dbReference>
<keyword evidence="3" id="KW-0804">Transcription</keyword>
<protein>
    <submittedName>
        <fullName evidence="6">Transcriptional regulator</fullName>
    </submittedName>
</protein>
<dbReference type="Gene3D" id="1.10.260.40">
    <property type="entry name" value="lambda repressor-like DNA-binding domains"/>
    <property type="match status" value="1"/>
</dbReference>
<dbReference type="SMART" id="SM00354">
    <property type="entry name" value="HTH_LACI"/>
    <property type="match status" value="1"/>
</dbReference>
<dbReference type="Proteomes" id="UP000037088">
    <property type="component" value="Unassembled WGS sequence"/>
</dbReference>
<keyword evidence="1" id="KW-0805">Transcription regulation</keyword>
<evidence type="ECO:0000256" key="3">
    <source>
        <dbReference type="ARBA" id="ARBA00023163"/>
    </source>
</evidence>
<dbReference type="AlphaFoldDB" id="A0A0L7TDG1"/>
<proteinExistence type="predicted"/>
<dbReference type="EMBL" id="JRXF01000014">
    <property type="protein sequence ID" value="KOC93395.1"/>
    <property type="molecule type" value="Genomic_DNA"/>
</dbReference>
<dbReference type="CDD" id="cd06307">
    <property type="entry name" value="PBP1_sugar_binding"/>
    <property type="match status" value="1"/>
</dbReference>
<dbReference type="EMBL" id="JRXE01000016">
    <property type="protein sequence ID" value="KOC89377.1"/>
    <property type="molecule type" value="Genomic_DNA"/>
</dbReference>
<dbReference type="PANTHER" id="PTHR30146:SF152">
    <property type="entry name" value="TRANSCRIPTIONAL REGULATORY PROTEIN"/>
    <property type="match status" value="1"/>
</dbReference>
<dbReference type="GO" id="GO:0055085">
    <property type="term" value="P:transmembrane transport"/>
    <property type="evidence" value="ECO:0007669"/>
    <property type="project" value="UniProtKB-ARBA"/>
</dbReference>
<dbReference type="Gene3D" id="3.40.50.2300">
    <property type="match status" value="2"/>
</dbReference>
<dbReference type="GO" id="GO:0003700">
    <property type="term" value="F:DNA-binding transcription factor activity"/>
    <property type="evidence" value="ECO:0007669"/>
    <property type="project" value="TreeGrafter"/>
</dbReference>
<dbReference type="PANTHER" id="PTHR30146">
    <property type="entry name" value="LACI-RELATED TRANSCRIPTIONAL REPRESSOR"/>
    <property type="match status" value="1"/>
</dbReference>
<gene>
    <name evidence="5" type="ORF">NG42_12470</name>
    <name evidence="6" type="ORF">NG43_10135</name>
</gene>
<reference evidence="7 8" key="1">
    <citation type="journal article" date="2015" name="Int. J. Syst. Evol. Microbiol.">
        <title>Erwinia iniecta sp. nov., isolated from Russian wheat aphids (Diuraphis noxia).</title>
        <authorList>
            <person name="Campillo T."/>
            <person name="Luna E."/>
            <person name="Portier P."/>
            <person name="Fischer-Le Saux M."/>
            <person name="Lapitan N."/>
            <person name="Tisserat N.A."/>
            <person name="Leach J.E."/>
        </authorList>
    </citation>
    <scope>NUCLEOTIDE SEQUENCE [LARGE SCALE GENOMIC DNA]</scope>
    <source>
        <strain evidence="5 8">B120</strain>
        <strain evidence="6 7">B149</strain>
    </source>
</reference>
<accession>A0A0L7TDG1</accession>
<dbReference type="Pfam" id="PF13407">
    <property type="entry name" value="Peripla_BP_4"/>
    <property type="match status" value="1"/>
</dbReference>
<dbReference type="PROSITE" id="PS50932">
    <property type="entry name" value="HTH_LACI_2"/>
    <property type="match status" value="1"/>
</dbReference>
<evidence type="ECO:0000313" key="5">
    <source>
        <dbReference type="EMBL" id="KOC89377.1"/>
    </source>
</evidence>